<evidence type="ECO:0000256" key="4">
    <source>
        <dbReference type="RuleBase" id="RU003719"/>
    </source>
</evidence>
<keyword evidence="2 4" id="KW-0560">Oxidoreductase</keyword>
<feature type="domain" description="D-isomer specific 2-hydroxyacid dehydrogenase NAD-binding" evidence="6">
    <location>
        <begin position="106"/>
        <end position="285"/>
    </location>
</feature>
<name>A0A364NMY0_9GAMM</name>
<evidence type="ECO:0000259" key="6">
    <source>
        <dbReference type="Pfam" id="PF02826"/>
    </source>
</evidence>
<dbReference type="OrthoDB" id="9805416at2"/>
<proteinExistence type="inferred from homology"/>
<comment type="similarity">
    <text evidence="1 4">Belongs to the D-isomer specific 2-hydroxyacid dehydrogenase family.</text>
</comment>
<evidence type="ECO:0000259" key="5">
    <source>
        <dbReference type="Pfam" id="PF00389"/>
    </source>
</evidence>
<keyword evidence="8" id="KW-1185">Reference proteome</keyword>
<sequence>MRIVFLDTLGLDDLDLSLLQTHASSWDAYQQTDTNQVAERIAGADVIITNKVVITREDMQTNPRLRLICVIATGLNNVDLQAASRLSIAVCNCQAYGTDSVAQHVMMLMLALHTRLLDYHRSVQAGDWNRSPQFCLLDYPIFELKNRTLGILGYGVLGAEVERLAGAFGMRVLIAERPGEAVARPGRVALDEMLPQIDVLTLHCPLTDETRNIINAERIARMKPGSFIVNAARGGIVNEEDLADALNRRHLGGAATDVLSQEPPRMGNVLLDSSIPNLIVTPHSAWGSHQARTHLVEQTSENIAAFIKGAPMRQVN</sequence>
<dbReference type="Pfam" id="PF00389">
    <property type="entry name" value="2-Hacid_dh"/>
    <property type="match status" value="1"/>
</dbReference>
<dbReference type="PANTHER" id="PTHR43761">
    <property type="entry name" value="D-ISOMER SPECIFIC 2-HYDROXYACID DEHYDROGENASE FAMILY PROTEIN (AFU_ORTHOLOGUE AFUA_1G13630)"/>
    <property type="match status" value="1"/>
</dbReference>
<dbReference type="RefSeq" id="WP_112158567.1">
    <property type="nucleotide sequence ID" value="NZ_QKRX01000004.1"/>
</dbReference>
<dbReference type="Pfam" id="PF02826">
    <property type="entry name" value="2-Hacid_dh_C"/>
    <property type="match status" value="1"/>
</dbReference>
<dbReference type="GO" id="GO:0051287">
    <property type="term" value="F:NAD binding"/>
    <property type="evidence" value="ECO:0007669"/>
    <property type="project" value="InterPro"/>
</dbReference>
<gene>
    <name evidence="7" type="ORF">DN062_06705</name>
</gene>
<protein>
    <submittedName>
        <fullName evidence="7">2-hydroxyacid dehydrogenase</fullName>
    </submittedName>
</protein>
<dbReference type="InterPro" id="IPR006140">
    <property type="entry name" value="D-isomer_DH_NAD-bd"/>
</dbReference>
<dbReference type="InterPro" id="IPR006139">
    <property type="entry name" value="D-isomer_2_OHA_DH_cat_dom"/>
</dbReference>
<dbReference type="SUPFAM" id="SSF51735">
    <property type="entry name" value="NAD(P)-binding Rossmann-fold domains"/>
    <property type="match status" value="1"/>
</dbReference>
<dbReference type="Proteomes" id="UP000250744">
    <property type="component" value="Unassembled WGS sequence"/>
</dbReference>
<evidence type="ECO:0000313" key="8">
    <source>
        <dbReference type="Proteomes" id="UP000250744"/>
    </source>
</evidence>
<dbReference type="Gene3D" id="3.40.50.720">
    <property type="entry name" value="NAD(P)-binding Rossmann-like Domain"/>
    <property type="match status" value="2"/>
</dbReference>
<comment type="caution">
    <text evidence="7">The sequence shown here is derived from an EMBL/GenBank/DDBJ whole genome shotgun (WGS) entry which is preliminary data.</text>
</comment>
<accession>A0A364NMY0</accession>
<evidence type="ECO:0000313" key="7">
    <source>
        <dbReference type="EMBL" id="RAU18459.1"/>
    </source>
</evidence>
<dbReference type="InterPro" id="IPR036291">
    <property type="entry name" value="NAD(P)-bd_dom_sf"/>
</dbReference>
<dbReference type="SUPFAM" id="SSF52283">
    <property type="entry name" value="Formate/glycerate dehydrogenase catalytic domain-like"/>
    <property type="match status" value="1"/>
</dbReference>
<dbReference type="AlphaFoldDB" id="A0A364NMY0"/>
<dbReference type="EMBL" id="QKRX01000004">
    <property type="protein sequence ID" value="RAU18459.1"/>
    <property type="molecule type" value="Genomic_DNA"/>
</dbReference>
<dbReference type="InterPro" id="IPR029753">
    <property type="entry name" value="D-isomer_DH_CS"/>
</dbReference>
<keyword evidence="3" id="KW-0520">NAD</keyword>
<dbReference type="GO" id="GO:0016616">
    <property type="term" value="F:oxidoreductase activity, acting on the CH-OH group of donors, NAD or NADP as acceptor"/>
    <property type="evidence" value="ECO:0007669"/>
    <property type="project" value="InterPro"/>
</dbReference>
<organism evidence="7 8">
    <name type="scientific">Nitrincola tibetensis</name>
    <dbReference type="NCBI Taxonomy" id="2219697"/>
    <lineage>
        <taxon>Bacteria</taxon>
        <taxon>Pseudomonadati</taxon>
        <taxon>Pseudomonadota</taxon>
        <taxon>Gammaproteobacteria</taxon>
        <taxon>Oceanospirillales</taxon>
        <taxon>Oceanospirillaceae</taxon>
        <taxon>Nitrincola</taxon>
    </lineage>
</organism>
<reference evidence="7 8" key="1">
    <citation type="submission" date="2018-06" db="EMBL/GenBank/DDBJ databases">
        <title>Nitrincola tibetense sp. nov., isolated from Lake XuguoCo on Tibetan Plateau.</title>
        <authorList>
            <person name="Xing P."/>
        </authorList>
    </citation>
    <scope>NUCLEOTIDE SEQUENCE [LARGE SCALE GENOMIC DNA]</scope>
    <source>
        <strain evidence="8">xg18</strain>
    </source>
</reference>
<evidence type="ECO:0000256" key="3">
    <source>
        <dbReference type="ARBA" id="ARBA00023027"/>
    </source>
</evidence>
<dbReference type="PANTHER" id="PTHR43761:SF1">
    <property type="entry name" value="D-ISOMER SPECIFIC 2-HYDROXYACID DEHYDROGENASE CATALYTIC DOMAIN-CONTAINING PROTEIN-RELATED"/>
    <property type="match status" value="1"/>
</dbReference>
<dbReference type="CDD" id="cd12162">
    <property type="entry name" value="2-Hacid_dh_4"/>
    <property type="match status" value="1"/>
</dbReference>
<dbReference type="PROSITE" id="PS00671">
    <property type="entry name" value="D_2_HYDROXYACID_DH_3"/>
    <property type="match status" value="1"/>
</dbReference>
<evidence type="ECO:0000256" key="1">
    <source>
        <dbReference type="ARBA" id="ARBA00005854"/>
    </source>
</evidence>
<dbReference type="InterPro" id="IPR050418">
    <property type="entry name" value="D-iso_2-hydroxyacid_DH_PdxB"/>
</dbReference>
<feature type="domain" description="D-isomer specific 2-hydroxyacid dehydrogenase catalytic" evidence="5">
    <location>
        <begin position="6"/>
        <end position="314"/>
    </location>
</feature>
<dbReference type="NCBIfam" id="NF005069">
    <property type="entry name" value="PRK06487.1"/>
    <property type="match status" value="1"/>
</dbReference>
<evidence type="ECO:0000256" key="2">
    <source>
        <dbReference type="ARBA" id="ARBA00023002"/>
    </source>
</evidence>